<dbReference type="EMBL" id="NVQC01000012">
    <property type="protein sequence ID" value="PTL36771.1"/>
    <property type="molecule type" value="Genomic_DNA"/>
</dbReference>
<reference evidence="1 2" key="1">
    <citation type="submission" date="2017-09" db="EMBL/GenBank/DDBJ databases">
        <title>Bloom of a denitrifying methanotroph, Candidatus Methylomirabilis limnetica, in a deep stratified lake.</title>
        <authorList>
            <person name="Graf J.S."/>
            <person name="Marchant H.K."/>
            <person name="Tienken D."/>
            <person name="Hach P.F."/>
            <person name="Brand A."/>
            <person name="Schubert C.J."/>
            <person name="Kuypers M.M."/>
            <person name="Milucka J."/>
        </authorList>
    </citation>
    <scope>NUCLEOTIDE SEQUENCE [LARGE SCALE GENOMIC DNA]</scope>
    <source>
        <strain evidence="1 2">Zug</strain>
    </source>
</reference>
<protein>
    <submittedName>
        <fullName evidence="1">Uncharacterized protein</fullName>
    </submittedName>
</protein>
<accession>A0A2T4U0A0</accession>
<gene>
    <name evidence="1" type="ORF">CLG94_02515</name>
</gene>
<name>A0A2T4U0A0_9BACT</name>
<dbReference type="Proteomes" id="UP000241436">
    <property type="component" value="Unassembled WGS sequence"/>
</dbReference>
<keyword evidence="2" id="KW-1185">Reference proteome</keyword>
<evidence type="ECO:0000313" key="1">
    <source>
        <dbReference type="EMBL" id="PTL36771.1"/>
    </source>
</evidence>
<dbReference type="RefSeq" id="WP_107561328.1">
    <property type="nucleotide sequence ID" value="NZ_NVQC01000012.1"/>
</dbReference>
<organism evidence="1 2">
    <name type="scientific">Candidatus Methylomirabilis limnetica</name>
    <dbReference type="NCBI Taxonomy" id="2033718"/>
    <lineage>
        <taxon>Bacteria</taxon>
        <taxon>Candidatus Methylomirabilota</taxon>
        <taxon>Candidatus Methylomirabilia</taxon>
        <taxon>Candidatus Methylomirabilales</taxon>
        <taxon>Candidatus Methylomirabilaceae</taxon>
        <taxon>Candidatus Methylomirabilis</taxon>
    </lineage>
</organism>
<dbReference type="AlphaFoldDB" id="A0A2T4U0A0"/>
<sequence>MTKVAILPIPAGHGELSYCAIAGTKHAEGKTVGEALDALTAQLSADETSTLVIVQSLRSDRFFTAAQQQSLSALMERWRTVRDQGYTLSMDEQTELEALVEAELHAAAARAATLADALGR</sequence>
<comment type="caution">
    <text evidence="1">The sequence shown here is derived from an EMBL/GenBank/DDBJ whole genome shotgun (WGS) entry which is preliminary data.</text>
</comment>
<evidence type="ECO:0000313" key="2">
    <source>
        <dbReference type="Proteomes" id="UP000241436"/>
    </source>
</evidence>
<proteinExistence type="predicted"/>
<reference evidence="2" key="2">
    <citation type="journal article" date="2018" name="Environ. Microbiol.">
        <title>Bloom of a denitrifying methanotroph, 'Candidatus Methylomirabilis limnetica', in a deep stratified lake.</title>
        <authorList>
            <person name="Graf J.S."/>
            <person name="Mayr M.J."/>
            <person name="Marchant H.K."/>
            <person name="Tienken D."/>
            <person name="Hach P.F."/>
            <person name="Brand A."/>
            <person name="Schubert C.J."/>
            <person name="Kuypers M.M."/>
            <person name="Milucka J."/>
        </authorList>
    </citation>
    <scope>NUCLEOTIDE SEQUENCE [LARGE SCALE GENOMIC DNA]</scope>
    <source>
        <strain evidence="2">Zug</strain>
    </source>
</reference>